<reference evidence="3 4" key="1">
    <citation type="submission" date="2016-09" db="EMBL/GenBank/DDBJ databases">
        <title>The draft genome of Dichanthelium oligosanthes: A C3 panicoid grass species.</title>
        <authorList>
            <person name="Studer A.J."/>
            <person name="Schnable J.C."/>
            <person name="Brutnell T.P."/>
        </authorList>
    </citation>
    <scope>NUCLEOTIDE SEQUENCE [LARGE SCALE GENOMIC DNA]</scope>
    <source>
        <strain evidence="4">cv. Kellogg 1175</strain>
        <tissue evidence="3">Leaf</tissue>
    </source>
</reference>
<gene>
    <name evidence="3" type="ORF">BAE44_0021187</name>
</gene>
<name>A0A1E5UYE4_9POAL</name>
<sequence>MLLATIAATVSQLRYIKSHTNVMLYISLAMLSVQALGYSATLVTDAKMLPAWPTRRYRPYLDLDLDHLGWNMDSFVKALTLAALLLMARLSHKATSMGAGSKIVTTLLLNLALFLPCLSATRFADVERHCQSVLSSAAELRPDTHRDGILKFHLSFMNGDWSQDAGQAPLLPFHGSHADAAAAGPELFEPVPLASFMLFHMDTAPRRGAPTFFFNVTGMLSFTITHNCCCSYYMEPRASQYFGLWPGVARLLVQFQGVYTETRSSGRSGDDSGGERVLCMVGDAALPVPCTNSADNRAKNHGGDGNFKPPVVADGNILLLLRYPKTRTLANRAVRGEMMSTSAKSDGAYFDTVRLVSQVPVGYDSGYQFQPEAAVVTGCSDDDPLFHGGGDAMDMEHLNSGASLCSIVDQSAPNKQVMELIPNLNCKGSDAFCSRVGPFESSRLATSAMEDTAFTHPAMVLHGLQCERTSSIDGTIRLGTRVAAVFRYVPPWEDLPTAANRTGLNGMTMSAEGVWNASTGRVCMVGCLGVGNEACHYRVTLSVRKTFSMTRRGNIAGKVTAVDGSHAPLLFQQRVSPRFGRSWASPALPRMSYVYTKVEKAGELLRRSQPSGFRDSFVARSLLSYPNIAGAADDMPVSLSNLADDLNLCFRSVAKLPFVPEWIEEQFFELQILSIGTLVVGSYSHQFQRGYNMRMEQLGGVNAVHGVEKQQILNVSAELTASRNFLSPSPVMSLEGVYNPEDGRMYLIGCRNVHAPWRVLSKRRDDLEDGMDCSIEVTVEYPPTIARWLMIRRAARVAISSTREEEDNPLHFASEQNNGVIVGQKNTKRRAALGRTYGDYNAAAPQQPASTATCHEMALKWNDGRCFRAIWLCLAAWGVYCLLASPNKPGFEILVQVVEVLLLLAAIFLAALAQMVFCPAHIVGPRREGDAAVLPLVDNHQAPHVIDDDDDELPNAQPAPAQCTANARVEADVTGERRPVVVAGSYEHGG</sequence>
<keyword evidence="1" id="KW-1133">Transmembrane helix</keyword>
<feature type="transmembrane region" description="Helical" evidence="1">
    <location>
        <begin position="22"/>
        <end position="43"/>
    </location>
</feature>
<feature type="domain" description="DUF2921" evidence="2">
    <location>
        <begin position="419"/>
        <end position="571"/>
    </location>
</feature>
<evidence type="ECO:0000256" key="1">
    <source>
        <dbReference type="SAM" id="Phobius"/>
    </source>
</evidence>
<feature type="transmembrane region" description="Helical" evidence="1">
    <location>
        <begin position="897"/>
        <end position="917"/>
    </location>
</feature>
<keyword evidence="1" id="KW-0472">Membrane</keyword>
<dbReference type="InterPro" id="IPR057425">
    <property type="entry name" value="DUF2921_N"/>
</dbReference>
<keyword evidence="1" id="KW-0812">Transmembrane</keyword>
<organism evidence="3 4">
    <name type="scientific">Dichanthelium oligosanthes</name>
    <dbReference type="NCBI Taxonomy" id="888268"/>
    <lineage>
        <taxon>Eukaryota</taxon>
        <taxon>Viridiplantae</taxon>
        <taxon>Streptophyta</taxon>
        <taxon>Embryophyta</taxon>
        <taxon>Tracheophyta</taxon>
        <taxon>Spermatophyta</taxon>
        <taxon>Magnoliopsida</taxon>
        <taxon>Liliopsida</taxon>
        <taxon>Poales</taxon>
        <taxon>Poaceae</taxon>
        <taxon>PACMAD clade</taxon>
        <taxon>Panicoideae</taxon>
        <taxon>Panicodae</taxon>
        <taxon>Paniceae</taxon>
        <taxon>Dichantheliinae</taxon>
        <taxon>Dichanthelium</taxon>
    </lineage>
</organism>
<evidence type="ECO:0000313" key="3">
    <source>
        <dbReference type="EMBL" id="OEL17795.1"/>
    </source>
</evidence>
<proteinExistence type="predicted"/>
<feature type="domain" description="DUF2921" evidence="2">
    <location>
        <begin position="126"/>
        <end position="353"/>
    </location>
</feature>
<comment type="caution">
    <text evidence="3">The sequence shown here is derived from an EMBL/GenBank/DDBJ whole genome shotgun (WGS) entry which is preliminary data.</text>
</comment>
<dbReference type="STRING" id="888268.A0A1E5UYE4"/>
<evidence type="ECO:0000313" key="4">
    <source>
        <dbReference type="Proteomes" id="UP000095767"/>
    </source>
</evidence>
<evidence type="ECO:0000259" key="2">
    <source>
        <dbReference type="Pfam" id="PF25333"/>
    </source>
</evidence>
<keyword evidence="4" id="KW-1185">Reference proteome</keyword>
<dbReference type="EMBL" id="LWDX02058734">
    <property type="protein sequence ID" value="OEL17795.1"/>
    <property type="molecule type" value="Genomic_DNA"/>
</dbReference>
<dbReference type="PANTHER" id="PTHR33389">
    <property type="entry name" value="FAMILY PROTEIN, PUTATIVE (DUF2921)-RELATED"/>
    <property type="match status" value="1"/>
</dbReference>
<dbReference type="PANTHER" id="PTHR33389:SF16">
    <property type="entry name" value="BACTERIAL IG-LIKE DOMAIN-CONTAINING PROTEIN"/>
    <property type="match status" value="1"/>
</dbReference>
<dbReference type="AlphaFoldDB" id="A0A1E5UYE4"/>
<feature type="domain" description="DUF2921" evidence="2">
    <location>
        <begin position="655"/>
        <end position="812"/>
    </location>
</feature>
<dbReference type="Pfam" id="PF25333">
    <property type="entry name" value="DUF2921_N"/>
    <property type="match status" value="3"/>
</dbReference>
<feature type="transmembrane region" description="Helical" evidence="1">
    <location>
        <begin position="867"/>
        <end position="885"/>
    </location>
</feature>
<accession>A0A1E5UYE4</accession>
<dbReference type="OrthoDB" id="596226at2759"/>
<dbReference type="Proteomes" id="UP000095767">
    <property type="component" value="Unassembled WGS sequence"/>
</dbReference>
<protein>
    <recommendedName>
        <fullName evidence="2">DUF2921 domain-containing protein</fullName>
    </recommendedName>
</protein>